<name>A0A167WEY2_9AGAM</name>
<feature type="compositionally biased region" description="Basic residues" evidence="1">
    <location>
        <begin position="83"/>
        <end position="92"/>
    </location>
</feature>
<accession>A0A167WEY2</accession>
<feature type="compositionally biased region" description="Low complexity" evidence="1">
    <location>
        <begin position="42"/>
        <end position="57"/>
    </location>
</feature>
<feature type="signal peptide" evidence="2">
    <location>
        <begin position="1"/>
        <end position="20"/>
    </location>
</feature>
<organism evidence="3 5">
    <name type="scientific">Athelia psychrophila</name>
    <dbReference type="NCBI Taxonomy" id="1759441"/>
    <lineage>
        <taxon>Eukaryota</taxon>
        <taxon>Fungi</taxon>
        <taxon>Dikarya</taxon>
        <taxon>Basidiomycota</taxon>
        <taxon>Agaricomycotina</taxon>
        <taxon>Agaricomycetes</taxon>
        <taxon>Agaricomycetidae</taxon>
        <taxon>Atheliales</taxon>
        <taxon>Atheliaceae</taxon>
        <taxon>Athelia</taxon>
    </lineage>
</organism>
<evidence type="ECO:0000256" key="2">
    <source>
        <dbReference type="SAM" id="SignalP"/>
    </source>
</evidence>
<dbReference type="Proteomes" id="UP000076532">
    <property type="component" value="Unassembled WGS sequence"/>
</dbReference>
<feature type="compositionally biased region" description="Low complexity" evidence="1">
    <location>
        <begin position="19"/>
        <end position="34"/>
    </location>
</feature>
<proteinExistence type="predicted"/>
<evidence type="ECO:0008006" key="6">
    <source>
        <dbReference type="Google" id="ProtNLM"/>
    </source>
</evidence>
<sequence length="293" mass="30375">MRFSLASLLSVLAATGASRALAPTTTSTSTTPTPLQLNPDPSVLQNVSSSNLSARAPRPAPAPVYMTNGKRLSLGLPLNPPSHKNKRAHRPKPSGVPPVSVSGYIQVADAANSTLAGYLTTELNIFGEYGYTSTNVTEALQVSFSYDPTSPSGIEITAVNGLDAAAPLFGFIVGYASISGDLAVESYNYNYLGGVIHTSAGVPPTSGVSSFKDLTQISEDVESSIWEYDPSTQLLAPNWINADSTASPSALVYIGSDLAPFFAITGDVAEFNSTFGVSADSVTFKLVAAASAV</sequence>
<keyword evidence="2" id="KW-0732">Signal</keyword>
<evidence type="ECO:0000313" key="5">
    <source>
        <dbReference type="Proteomes" id="UP000076532"/>
    </source>
</evidence>
<dbReference type="OrthoDB" id="4584900at2759"/>
<evidence type="ECO:0000256" key="1">
    <source>
        <dbReference type="SAM" id="MobiDB-lite"/>
    </source>
</evidence>
<feature type="chain" id="PRO_5007997483" description="Acid protease" evidence="2">
    <location>
        <begin position="21"/>
        <end position="293"/>
    </location>
</feature>
<dbReference type="EMBL" id="KV417489">
    <property type="protein sequence ID" value="KZP31610.1"/>
    <property type="molecule type" value="Genomic_DNA"/>
</dbReference>
<keyword evidence="5" id="KW-1185">Reference proteome</keyword>
<evidence type="ECO:0000313" key="3">
    <source>
        <dbReference type="EMBL" id="KZP06022.1"/>
    </source>
</evidence>
<feature type="region of interest" description="Disordered" evidence="1">
    <location>
        <begin position="19"/>
        <end position="97"/>
    </location>
</feature>
<dbReference type="EMBL" id="KV417807">
    <property type="protein sequence ID" value="KZP06022.1"/>
    <property type="molecule type" value="Genomic_DNA"/>
</dbReference>
<protein>
    <recommendedName>
        <fullName evidence="6">Acid protease</fullName>
    </recommendedName>
</protein>
<gene>
    <name evidence="4" type="ORF">FIBSPDRAFT_849582</name>
    <name evidence="3" type="ORF">FIBSPDRAFT_876893</name>
</gene>
<reference evidence="3 5" key="1">
    <citation type="journal article" date="2016" name="Mol. Biol. Evol.">
        <title>Comparative Genomics of Early-Diverging Mushroom-Forming Fungi Provides Insights into the Origins of Lignocellulose Decay Capabilities.</title>
        <authorList>
            <person name="Nagy L.G."/>
            <person name="Riley R."/>
            <person name="Tritt A."/>
            <person name="Adam C."/>
            <person name="Daum C."/>
            <person name="Floudas D."/>
            <person name="Sun H."/>
            <person name="Yadav J.S."/>
            <person name="Pangilinan J."/>
            <person name="Larsson K.H."/>
            <person name="Matsuura K."/>
            <person name="Barry K."/>
            <person name="Labutti K."/>
            <person name="Kuo R."/>
            <person name="Ohm R.A."/>
            <person name="Bhattacharya S.S."/>
            <person name="Shirouzu T."/>
            <person name="Yoshinaga Y."/>
            <person name="Martin F.M."/>
            <person name="Grigoriev I.V."/>
            <person name="Hibbett D.S."/>
        </authorList>
    </citation>
    <scope>NUCLEOTIDE SEQUENCE [LARGE SCALE GENOMIC DNA]</scope>
    <source>
        <strain evidence="3 5">CBS 109695</strain>
    </source>
</reference>
<dbReference type="AlphaFoldDB" id="A0A167WEY2"/>
<dbReference type="STRING" id="436010.A0A167WEY2"/>
<evidence type="ECO:0000313" key="4">
    <source>
        <dbReference type="EMBL" id="KZP31610.1"/>
    </source>
</evidence>